<dbReference type="GO" id="GO:0006508">
    <property type="term" value="P:proteolysis"/>
    <property type="evidence" value="ECO:0007669"/>
    <property type="project" value="UniProtKB-KW"/>
</dbReference>
<dbReference type="SUPFAM" id="SSF53187">
    <property type="entry name" value="Zn-dependent exopeptidases"/>
    <property type="match status" value="1"/>
</dbReference>
<evidence type="ECO:0000313" key="5">
    <source>
        <dbReference type="EMBL" id="ANC79107.1"/>
    </source>
</evidence>
<dbReference type="Gene3D" id="3.40.630.10">
    <property type="entry name" value="Zn peptidases"/>
    <property type="match status" value="1"/>
</dbReference>
<reference evidence="5 6" key="1">
    <citation type="submission" date="2016-04" db="EMBL/GenBank/DDBJ databases">
        <title>Complete genome sequence of Fictibacillus phosphorivorans G25-29, a strain toxic to nematodes.</title>
        <authorList>
            <person name="Zheng Z."/>
        </authorList>
    </citation>
    <scope>NUCLEOTIDE SEQUENCE [LARGE SCALE GENOMIC DNA]</scope>
    <source>
        <strain evidence="5 6">G25-29</strain>
    </source>
</reference>
<gene>
    <name evidence="5" type="ORF">ABE65_020780</name>
</gene>
<protein>
    <submittedName>
        <fullName evidence="5">Peptidase M20</fullName>
    </submittedName>
</protein>
<dbReference type="NCBIfam" id="NF005914">
    <property type="entry name" value="PRK07907.1"/>
    <property type="match status" value="1"/>
</dbReference>
<dbReference type="Proteomes" id="UP000076623">
    <property type="component" value="Chromosome"/>
</dbReference>
<keyword evidence="2" id="KW-0479">Metal-binding</keyword>
<proteinExistence type="predicted"/>
<dbReference type="PANTHER" id="PTHR43270:SF12">
    <property type="entry name" value="SUCCINYL-DIAMINOPIMELATE DESUCCINYLASE"/>
    <property type="match status" value="1"/>
</dbReference>
<dbReference type="InterPro" id="IPR002933">
    <property type="entry name" value="Peptidase_M20"/>
</dbReference>
<dbReference type="GO" id="GO:0046872">
    <property type="term" value="F:metal ion binding"/>
    <property type="evidence" value="ECO:0007669"/>
    <property type="project" value="UniProtKB-KW"/>
</dbReference>
<dbReference type="Pfam" id="PF07687">
    <property type="entry name" value="M20_dimer"/>
    <property type="match status" value="1"/>
</dbReference>
<name>A0A160IS06_9BACL</name>
<dbReference type="PANTHER" id="PTHR43270">
    <property type="entry name" value="BETA-ALA-HIS DIPEPTIDASE"/>
    <property type="match status" value="1"/>
</dbReference>
<keyword evidence="3" id="KW-0378">Hydrolase</keyword>
<dbReference type="Pfam" id="PF01546">
    <property type="entry name" value="Peptidase_M20"/>
    <property type="match status" value="1"/>
</dbReference>
<feature type="domain" description="Peptidase M20 dimerisation" evidence="4">
    <location>
        <begin position="194"/>
        <end position="353"/>
    </location>
</feature>
<dbReference type="NCBIfam" id="NF006053">
    <property type="entry name" value="PRK08201.1"/>
    <property type="match status" value="1"/>
</dbReference>
<dbReference type="InterPro" id="IPR051458">
    <property type="entry name" value="Cyt/Met_Dipeptidase"/>
</dbReference>
<dbReference type="EMBL" id="CP015378">
    <property type="protein sequence ID" value="ANC79107.1"/>
    <property type="molecule type" value="Genomic_DNA"/>
</dbReference>
<sequence>MTDKIVNYLKENRDTHLEELTDWLAVPSVSALPEHKEDVRKGAEWIADSLTNAGMDNVKIYETDGHPVVYGDWLKAEGKPTVLVYGHYDVQPVDPIELWESPPYEATIRDNKLYARGASDDKGQTFMHVKVLQAILKSEGTLPLNFKFCIEGEEEIGSPSLPKFIEENKDLLAADVIVISDTGMLDRGKPAICYGLRGMCAMQVDVTGPNSDLHSGLYGGAVQNPLHAITELLQSFRDENGRILVDGFYDNVQELTKEEREAFRALPLTEEALKNQLGVTELTGEEGYSHIERTWARPTLELNGVWGGFQGEGIKTVIPAKAHAKISCRLVPNQEPDEIIEKVKAHIEKHKPAGIDVKVTLFDKGAPYVTPFDHPAIQAAARSYEKVYGVPTAFTRGGGSIPIVATFDQMLNIPVVLMGFGLSTENFHAPNEHFHLENFDKGMETLADYWFELEKSIQKETTTK</sequence>
<evidence type="ECO:0000313" key="6">
    <source>
        <dbReference type="Proteomes" id="UP000076623"/>
    </source>
</evidence>
<keyword evidence="6" id="KW-1185">Reference proteome</keyword>
<dbReference type="CDD" id="cd05680">
    <property type="entry name" value="M20_dipept_like"/>
    <property type="match status" value="1"/>
</dbReference>
<dbReference type="GO" id="GO:0008233">
    <property type="term" value="F:peptidase activity"/>
    <property type="evidence" value="ECO:0007669"/>
    <property type="project" value="UniProtKB-KW"/>
</dbReference>
<evidence type="ECO:0000256" key="1">
    <source>
        <dbReference type="ARBA" id="ARBA00022670"/>
    </source>
</evidence>
<evidence type="ECO:0000259" key="4">
    <source>
        <dbReference type="Pfam" id="PF07687"/>
    </source>
</evidence>
<dbReference type="InterPro" id="IPR011650">
    <property type="entry name" value="Peptidase_M20_dimer"/>
</dbReference>
<dbReference type="RefSeq" id="WP_066399315.1">
    <property type="nucleotide sequence ID" value="NZ_CP015378.1"/>
</dbReference>
<evidence type="ECO:0000256" key="2">
    <source>
        <dbReference type="ARBA" id="ARBA00022723"/>
    </source>
</evidence>
<organism evidence="5 6">
    <name type="scientific">Fictibacillus phosphorivorans</name>
    <dbReference type="NCBI Taxonomy" id="1221500"/>
    <lineage>
        <taxon>Bacteria</taxon>
        <taxon>Bacillati</taxon>
        <taxon>Bacillota</taxon>
        <taxon>Bacilli</taxon>
        <taxon>Bacillales</taxon>
        <taxon>Fictibacillaceae</taxon>
        <taxon>Fictibacillus</taxon>
    </lineage>
</organism>
<dbReference type="KEGG" id="fpn:ABE65_020780"/>
<accession>A0A160IS06</accession>
<dbReference type="NCBIfam" id="NF006579">
    <property type="entry name" value="PRK09104.1"/>
    <property type="match status" value="1"/>
</dbReference>
<keyword evidence="1" id="KW-0645">Protease</keyword>
<dbReference type="AlphaFoldDB" id="A0A160IS06"/>
<evidence type="ECO:0000256" key="3">
    <source>
        <dbReference type="ARBA" id="ARBA00022801"/>
    </source>
</evidence>
<dbReference type="STRING" id="1221500.ABE65_020780"/>
<dbReference type="Gene3D" id="3.30.70.360">
    <property type="match status" value="1"/>
</dbReference>